<dbReference type="RefSeq" id="WP_104142553.1">
    <property type="nucleotide sequence ID" value="NZ_PREU01000002.1"/>
</dbReference>
<dbReference type="Gene3D" id="3.40.50.170">
    <property type="entry name" value="Formyl transferase, N-terminal domain"/>
    <property type="match status" value="1"/>
</dbReference>
<dbReference type="PANTHER" id="PTHR11138:SF5">
    <property type="entry name" value="METHIONYL-TRNA FORMYLTRANSFERASE, MITOCHONDRIAL"/>
    <property type="match status" value="1"/>
</dbReference>
<accession>A0A2S5GWL7</accession>
<dbReference type="PANTHER" id="PTHR11138">
    <property type="entry name" value="METHIONYL-TRNA FORMYLTRANSFERASE"/>
    <property type="match status" value="1"/>
</dbReference>
<organism evidence="2 3">
    <name type="scientific">Achromobacter spanius</name>
    <dbReference type="NCBI Taxonomy" id="217203"/>
    <lineage>
        <taxon>Bacteria</taxon>
        <taxon>Pseudomonadati</taxon>
        <taxon>Pseudomonadota</taxon>
        <taxon>Betaproteobacteria</taxon>
        <taxon>Burkholderiales</taxon>
        <taxon>Alcaligenaceae</taxon>
        <taxon>Achromobacter</taxon>
    </lineage>
</organism>
<protein>
    <submittedName>
        <fullName evidence="2">Methionyl-tRNA formyltransferase</fullName>
    </submittedName>
</protein>
<dbReference type="Pfam" id="PF00551">
    <property type="entry name" value="Formyl_trans_N"/>
    <property type="match status" value="1"/>
</dbReference>
<feature type="domain" description="Formyl transferase N-terminal" evidence="1">
    <location>
        <begin position="73"/>
        <end position="173"/>
    </location>
</feature>
<dbReference type="OrthoDB" id="467573at2"/>
<reference evidence="2 3" key="1">
    <citation type="submission" date="2018-02" db="EMBL/GenBank/DDBJ databases">
        <title>Draft Genome of Achromobacter spanius stain 6.</title>
        <authorList>
            <person name="Gunasekera T.S."/>
            <person name="Radwan O."/>
            <person name="Ruiz O.N."/>
        </authorList>
    </citation>
    <scope>NUCLEOTIDE SEQUENCE [LARGE SCALE GENOMIC DNA]</scope>
    <source>
        <strain evidence="2 3">6</strain>
    </source>
</reference>
<name>A0A2S5GWL7_9BURK</name>
<proteinExistence type="predicted"/>
<gene>
    <name evidence="2" type="ORF">C4E15_04755</name>
</gene>
<sequence>MILNKVVMLAAHTARSQAYIQTLVAQDLLPAKVILLAPPENTSPKQAKPQPDVPGLMLPNLNESVIATCARASIPTVEIGTRDINSVEVAEATSAAQADVVIYSGYGGQIVADHVLALGPVFLHMHSGWLPAYRGSTTLYYALLNGDPPAVSALLLDKHIDTGPVVARREYPKPPANIDVDSVYDAAIRADLLARVLDDYATSGELSGERQQATPDTSPYYVIHPVLKHLALLSLASQHPNDG</sequence>
<dbReference type="EMBL" id="PREU01000002">
    <property type="protein sequence ID" value="PPA77344.1"/>
    <property type="molecule type" value="Genomic_DNA"/>
</dbReference>
<evidence type="ECO:0000259" key="1">
    <source>
        <dbReference type="Pfam" id="PF00551"/>
    </source>
</evidence>
<dbReference type="InterPro" id="IPR036477">
    <property type="entry name" value="Formyl_transf_N_sf"/>
</dbReference>
<evidence type="ECO:0000313" key="3">
    <source>
        <dbReference type="Proteomes" id="UP000239990"/>
    </source>
</evidence>
<dbReference type="GO" id="GO:0005829">
    <property type="term" value="C:cytosol"/>
    <property type="evidence" value="ECO:0007669"/>
    <property type="project" value="TreeGrafter"/>
</dbReference>
<dbReference type="Proteomes" id="UP000239990">
    <property type="component" value="Unassembled WGS sequence"/>
</dbReference>
<comment type="caution">
    <text evidence="2">The sequence shown here is derived from an EMBL/GenBank/DDBJ whole genome shotgun (WGS) entry which is preliminary data.</text>
</comment>
<dbReference type="SUPFAM" id="SSF53328">
    <property type="entry name" value="Formyltransferase"/>
    <property type="match status" value="1"/>
</dbReference>
<dbReference type="GO" id="GO:0004479">
    <property type="term" value="F:methionyl-tRNA formyltransferase activity"/>
    <property type="evidence" value="ECO:0007669"/>
    <property type="project" value="TreeGrafter"/>
</dbReference>
<dbReference type="AlphaFoldDB" id="A0A2S5GWL7"/>
<dbReference type="InterPro" id="IPR002376">
    <property type="entry name" value="Formyl_transf_N"/>
</dbReference>
<keyword evidence="2" id="KW-0808">Transferase</keyword>
<evidence type="ECO:0000313" key="2">
    <source>
        <dbReference type="EMBL" id="PPA77344.1"/>
    </source>
</evidence>